<evidence type="ECO:0000313" key="3">
    <source>
        <dbReference type="Proteomes" id="UP000054558"/>
    </source>
</evidence>
<sequence>MHLHHALQGFATRRLVSGMAAPGVDEKGPFTEKDLEAAAADVTTITSNNKTNKEAVIRLQAARARIDSVIGANKPPFWDQVATHKVLIVTAFLTIVGMAGSALGLVAGYAAEKDRAAIVLAGALLSLVGNFVSSATGIFVTPPTLGKKP</sequence>
<accession>A0A1Y1HKI2</accession>
<evidence type="ECO:0000256" key="1">
    <source>
        <dbReference type="SAM" id="Phobius"/>
    </source>
</evidence>
<name>A0A1Y1HKI2_KLENI</name>
<keyword evidence="1" id="KW-1133">Transmembrane helix</keyword>
<dbReference type="Proteomes" id="UP000054558">
    <property type="component" value="Unassembled WGS sequence"/>
</dbReference>
<organism evidence="2 3">
    <name type="scientific">Klebsormidium nitens</name>
    <name type="common">Green alga</name>
    <name type="synonym">Ulothrix nitens</name>
    <dbReference type="NCBI Taxonomy" id="105231"/>
    <lineage>
        <taxon>Eukaryota</taxon>
        <taxon>Viridiplantae</taxon>
        <taxon>Streptophyta</taxon>
        <taxon>Klebsormidiophyceae</taxon>
        <taxon>Klebsormidiales</taxon>
        <taxon>Klebsormidiaceae</taxon>
        <taxon>Klebsormidium</taxon>
    </lineage>
</organism>
<keyword evidence="1" id="KW-0472">Membrane</keyword>
<keyword evidence="1" id="KW-0812">Transmembrane</keyword>
<dbReference type="AlphaFoldDB" id="A0A1Y1HKI2"/>
<keyword evidence="3" id="KW-1185">Reference proteome</keyword>
<dbReference type="EMBL" id="DF236973">
    <property type="protein sequence ID" value="GAQ79100.1"/>
    <property type="molecule type" value="Genomic_DNA"/>
</dbReference>
<protein>
    <submittedName>
        <fullName evidence="2">Uncharacterized protein</fullName>
    </submittedName>
</protein>
<reference evidence="2 3" key="1">
    <citation type="journal article" date="2014" name="Nat. Commun.">
        <title>Klebsormidium flaccidum genome reveals primary factors for plant terrestrial adaptation.</title>
        <authorList>
            <person name="Hori K."/>
            <person name="Maruyama F."/>
            <person name="Fujisawa T."/>
            <person name="Togashi T."/>
            <person name="Yamamoto N."/>
            <person name="Seo M."/>
            <person name="Sato S."/>
            <person name="Yamada T."/>
            <person name="Mori H."/>
            <person name="Tajima N."/>
            <person name="Moriyama T."/>
            <person name="Ikeuchi M."/>
            <person name="Watanabe M."/>
            <person name="Wada H."/>
            <person name="Kobayashi K."/>
            <person name="Saito M."/>
            <person name="Masuda T."/>
            <person name="Sasaki-Sekimoto Y."/>
            <person name="Mashiguchi K."/>
            <person name="Awai K."/>
            <person name="Shimojima M."/>
            <person name="Masuda S."/>
            <person name="Iwai M."/>
            <person name="Nobusawa T."/>
            <person name="Narise T."/>
            <person name="Kondo S."/>
            <person name="Saito H."/>
            <person name="Sato R."/>
            <person name="Murakawa M."/>
            <person name="Ihara Y."/>
            <person name="Oshima-Yamada Y."/>
            <person name="Ohtaka K."/>
            <person name="Satoh M."/>
            <person name="Sonobe K."/>
            <person name="Ishii M."/>
            <person name="Ohtani R."/>
            <person name="Kanamori-Sato M."/>
            <person name="Honoki R."/>
            <person name="Miyazaki D."/>
            <person name="Mochizuki H."/>
            <person name="Umetsu J."/>
            <person name="Higashi K."/>
            <person name="Shibata D."/>
            <person name="Kamiya Y."/>
            <person name="Sato N."/>
            <person name="Nakamura Y."/>
            <person name="Tabata S."/>
            <person name="Ida S."/>
            <person name="Kurokawa K."/>
            <person name="Ohta H."/>
        </authorList>
    </citation>
    <scope>NUCLEOTIDE SEQUENCE [LARGE SCALE GENOMIC DNA]</scope>
    <source>
        <strain evidence="2 3">NIES-2285</strain>
    </source>
</reference>
<feature type="transmembrane region" description="Helical" evidence="1">
    <location>
        <begin position="116"/>
        <end position="140"/>
    </location>
</feature>
<feature type="transmembrane region" description="Helical" evidence="1">
    <location>
        <begin position="86"/>
        <end position="110"/>
    </location>
</feature>
<proteinExistence type="predicted"/>
<evidence type="ECO:0000313" key="2">
    <source>
        <dbReference type="EMBL" id="GAQ79100.1"/>
    </source>
</evidence>
<gene>
    <name evidence="2" type="ORF">KFL_000240310</name>
</gene>